<dbReference type="SUPFAM" id="SSF103481">
    <property type="entry name" value="Multidrug resistance efflux transporter EmrE"/>
    <property type="match status" value="1"/>
</dbReference>
<dbReference type="Pfam" id="PF04142">
    <property type="entry name" value="Nuc_sug_transp"/>
    <property type="match status" value="3"/>
</dbReference>
<feature type="transmembrane region" description="Helical" evidence="5">
    <location>
        <begin position="385"/>
        <end position="403"/>
    </location>
</feature>
<feature type="transmembrane region" description="Helical" evidence="5">
    <location>
        <begin position="330"/>
        <end position="352"/>
    </location>
</feature>
<feature type="transmembrane region" description="Helical" evidence="5">
    <location>
        <begin position="234"/>
        <end position="255"/>
    </location>
</feature>
<dbReference type="OMA" id="RNFGGWA"/>
<accession>A0A0S4JAS7</accession>
<proteinExistence type="predicted"/>
<keyword evidence="2 5" id="KW-0812">Transmembrane</keyword>
<evidence type="ECO:0000256" key="3">
    <source>
        <dbReference type="ARBA" id="ARBA00022989"/>
    </source>
</evidence>
<protein>
    <submittedName>
        <fullName evidence="6">Nucleotide-sugar transporter, putative</fullName>
    </submittedName>
</protein>
<feature type="transmembrane region" description="Helical" evidence="5">
    <location>
        <begin position="298"/>
        <end position="318"/>
    </location>
</feature>
<keyword evidence="6" id="KW-0762">Sugar transport</keyword>
<dbReference type="GO" id="GO:0015165">
    <property type="term" value="F:pyrimidine nucleotide-sugar transmembrane transporter activity"/>
    <property type="evidence" value="ECO:0007669"/>
    <property type="project" value="InterPro"/>
</dbReference>
<evidence type="ECO:0000256" key="4">
    <source>
        <dbReference type="ARBA" id="ARBA00023136"/>
    </source>
</evidence>
<dbReference type="InterPro" id="IPR037185">
    <property type="entry name" value="EmrE-like"/>
</dbReference>
<dbReference type="PANTHER" id="PTHR10231">
    <property type="entry name" value="NUCLEOTIDE-SUGAR TRANSMEMBRANE TRANSPORTER"/>
    <property type="match status" value="1"/>
</dbReference>
<evidence type="ECO:0000313" key="7">
    <source>
        <dbReference type="Proteomes" id="UP000051952"/>
    </source>
</evidence>
<dbReference type="AlphaFoldDB" id="A0A0S4JAS7"/>
<keyword evidence="7" id="KW-1185">Reference proteome</keyword>
<evidence type="ECO:0000256" key="1">
    <source>
        <dbReference type="ARBA" id="ARBA00004141"/>
    </source>
</evidence>
<feature type="transmembrane region" description="Helical" evidence="5">
    <location>
        <begin position="20"/>
        <end position="39"/>
    </location>
</feature>
<evidence type="ECO:0000313" key="6">
    <source>
        <dbReference type="EMBL" id="CUG88674.1"/>
    </source>
</evidence>
<dbReference type="VEuPathDB" id="TriTrypDB:BSAL_16720"/>
<feature type="transmembrane region" description="Helical" evidence="5">
    <location>
        <begin position="267"/>
        <end position="286"/>
    </location>
</feature>
<dbReference type="EMBL" id="CYKH01001667">
    <property type="protein sequence ID" value="CUG88674.1"/>
    <property type="molecule type" value="Genomic_DNA"/>
</dbReference>
<comment type="subcellular location">
    <subcellularLocation>
        <location evidence="1">Membrane</location>
        <topology evidence="1">Multi-pass membrane protein</topology>
    </subcellularLocation>
</comment>
<dbReference type="Proteomes" id="UP000051952">
    <property type="component" value="Unassembled WGS sequence"/>
</dbReference>
<dbReference type="GO" id="GO:0000139">
    <property type="term" value="C:Golgi membrane"/>
    <property type="evidence" value="ECO:0007669"/>
    <property type="project" value="InterPro"/>
</dbReference>
<evidence type="ECO:0000256" key="5">
    <source>
        <dbReference type="SAM" id="Phobius"/>
    </source>
</evidence>
<dbReference type="PIRSF" id="PIRSF005799">
    <property type="entry name" value="UDP-gal_transpt"/>
    <property type="match status" value="1"/>
</dbReference>
<keyword evidence="6" id="KW-0813">Transport</keyword>
<name>A0A0S4JAS7_BODSA</name>
<dbReference type="OrthoDB" id="408493at2759"/>
<evidence type="ECO:0000256" key="2">
    <source>
        <dbReference type="ARBA" id="ARBA00022692"/>
    </source>
</evidence>
<reference evidence="7" key="1">
    <citation type="submission" date="2015-09" db="EMBL/GenBank/DDBJ databases">
        <authorList>
            <consortium name="Pathogen Informatics"/>
        </authorList>
    </citation>
    <scope>NUCLEOTIDE SEQUENCE [LARGE SCALE GENOMIC DNA]</scope>
    <source>
        <strain evidence="7">Lake Konstanz</strain>
    </source>
</reference>
<keyword evidence="4 5" id="KW-0472">Membrane</keyword>
<gene>
    <name evidence="6" type="ORF">BSAL_16720</name>
</gene>
<keyword evidence="3 5" id="KW-1133">Transmembrane helix</keyword>
<feature type="transmembrane region" description="Helical" evidence="5">
    <location>
        <begin position="359"/>
        <end position="379"/>
    </location>
</feature>
<dbReference type="NCBIfam" id="TIGR00803">
    <property type="entry name" value="nst"/>
    <property type="match status" value="2"/>
</dbReference>
<dbReference type="InterPro" id="IPR007271">
    <property type="entry name" value="Nuc_sug_transpt"/>
</dbReference>
<organism evidence="6 7">
    <name type="scientific">Bodo saltans</name>
    <name type="common">Flagellated protozoan</name>
    <dbReference type="NCBI Taxonomy" id="75058"/>
    <lineage>
        <taxon>Eukaryota</taxon>
        <taxon>Discoba</taxon>
        <taxon>Euglenozoa</taxon>
        <taxon>Kinetoplastea</taxon>
        <taxon>Metakinetoplastina</taxon>
        <taxon>Eubodonida</taxon>
        <taxon>Bodonidae</taxon>
        <taxon>Bodo</taxon>
    </lineage>
</organism>
<sequence length="404" mass="43137">MTAVVEAPLPKCYCGVPLRYFSLCALTLQTTAAVIITRYSKVIINPGEPQYASTSLVVTTEALKFVLSMIFIYIFDVPAALQASAQASKLEEGETASMVARVINANDSRTTVWTKLIVSQNFSNKVETLKLAVPALLYTLQNNMIYVALANLEATTFQVGYQSKVITTAVLSVLMLNRSLSWNKWVALFILTGGIVATQIRVATTFQVGYQSKVITTAVLSVLMLNRSLSLNKWVALFILTGGIVATQIRVGGAAPSDAASAGNPTVGIAAVLFSAFCSAFAGVYFEKILKGTNPSVWMRNAQLAFFSMIVGLITYFASEPAEVRFFQGYNGIVLSLILIQAAGGLIIAVVVKYADNILKGFATAMSIVLCGALSSVMMGFEPSALFVMGSTMAIGATMLYSAA</sequence>